<dbReference type="Gene3D" id="3.30.450.40">
    <property type="match status" value="1"/>
</dbReference>
<dbReference type="PANTHER" id="PTHR45569">
    <property type="entry name" value="SENSOR PROTEIN KDPD"/>
    <property type="match status" value="1"/>
</dbReference>
<evidence type="ECO:0000256" key="2">
    <source>
        <dbReference type="ARBA" id="ARBA00004141"/>
    </source>
</evidence>
<dbReference type="EC" id="2.7.13.3" evidence="3"/>
<dbReference type="SUPFAM" id="SSF47384">
    <property type="entry name" value="Homodimeric domain of signal transducing histidine kinase"/>
    <property type="match status" value="1"/>
</dbReference>
<feature type="transmembrane region" description="Helical" evidence="13">
    <location>
        <begin position="438"/>
        <end position="455"/>
    </location>
</feature>
<dbReference type="STRING" id="1122155.SAMN02745158_01144"/>
<dbReference type="SMART" id="SM00388">
    <property type="entry name" value="HisKA"/>
    <property type="match status" value="1"/>
</dbReference>
<dbReference type="Pfam" id="PF02702">
    <property type="entry name" value="KdpD"/>
    <property type="match status" value="1"/>
</dbReference>
<dbReference type="InterPro" id="IPR025201">
    <property type="entry name" value="KdpD_TM"/>
</dbReference>
<dbReference type="InterPro" id="IPR003594">
    <property type="entry name" value="HATPase_dom"/>
</dbReference>
<accession>A0A1M4V669</accession>
<dbReference type="Pfam" id="PF13493">
    <property type="entry name" value="DUF4118"/>
    <property type="match status" value="1"/>
</dbReference>
<dbReference type="InterPro" id="IPR003661">
    <property type="entry name" value="HisK_dim/P_dom"/>
</dbReference>
<dbReference type="GO" id="GO:0005737">
    <property type="term" value="C:cytoplasm"/>
    <property type="evidence" value="ECO:0007669"/>
    <property type="project" value="UniProtKB-ARBA"/>
</dbReference>
<dbReference type="Gene3D" id="3.40.50.620">
    <property type="entry name" value="HUPs"/>
    <property type="match status" value="1"/>
</dbReference>
<dbReference type="InterPro" id="IPR036890">
    <property type="entry name" value="HATPase_C_sf"/>
</dbReference>
<evidence type="ECO:0000256" key="10">
    <source>
        <dbReference type="ARBA" id="ARBA00022989"/>
    </source>
</evidence>
<dbReference type="InterPro" id="IPR038318">
    <property type="entry name" value="KdpD_sf"/>
</dbReference>
<dbReference type="FunFam" id="3.30.565.10:FF:000006">
    <property type="entry name" value="Sensor histidine kinase WalK"/>
    <property type="match status" value="1"/>
</dbReference>
<dbReference type="Pfam" id="PF02518">
    <property type="entry name" value="HATPase_c"/>
    <property type="match status" value="1"/>
</dbReference>
<dbReference type="InterPro" id="IPR052023">
    <property type="entry name" value="Histidine_kinase_KdpD"/>
</dbReference>
<keyword evidence="7" id="KW-0547">Nucleotide-binding</keyword>
<evidence type="ECO:0000313" key="16">
    <source>
        <dbReference type="Proteomes" id="UP000184245"/>
    </source>
</evidence>
<dbReference type="EMBL" id="FQVI01000003">
    <property type="protein sequence ID" value="SHE64407.1"/>
    <property type="molecule type" value="Genomic_DNA"/>
</dbReference>
<dbReference type="GO" id="GO:0005886">
    <property type="term" value="C:plasma membrane"/>
    <property type="evidence" value="ECO:0007669"/>
    <property type="project" value="TreeGrafter"/>
</dbReference>
<dbReference type="Gene3D" id="3.30.565.10">
    <property type="entry name" value="Histidine kinase-like ATPase, C-terminal domain"/>
    <property type="match status" value="1"/>
</dbReference>
<dbReference type="Gene3D" id="1.10.287.130">
    <property type="match status" value="1"/>
</dbReference>
<dbReference type="SMART" id="SM00387">
    <property type="entry name" value="HATPase_c"/>
    <property type="match status" value="1"/>
</dbReference>
<dbReference type="InterPro" id="IPR014729">
    <property type="entry name" value="Rossmann-like_a/b/a_fold"/>
</dbReference>
<evidence type="ECO:0000256" key="11">
    <source>
        <dbReference type="ARBA" id="ARBA00023012"/>
    </source>
</evidence>
<dbReference type="GO" id="GO:0005524">
    <property type="term" value="F:ATP binding"/>
    <property type="evidence" value="ECO:0007669"/>
    <property type="project" value="UniProtKB-KW"/>
</dbReference>
<dbReference type="Pfam" id="PF00512">
    <property type="entry name" value="HisKA"/>
    <property type="match status" value="1"/>
</dbReference>
<gene>
    <name evidence="15" type="ORF">SAMN02745158_01144</name>
</gene>
<dbReference type="InterPro" id="IPR003852">
    <property type="entry name" value="Sig_transdc_His_kinase_KdpD_N"/>
</dbReference>
<evidence type="ECO:0000256" key="3">
    <source>
        <dbReference type="ARBA" id="ARBA00012438"/>
    </source>
</evidence>
<dbReference type="InterPro" id="IPR005467">
    <property type="entry name" value="His_kinase_dom"/>
</dbReference>
<dbReference type="PANTHER" id="PTHR45569:SF1">
    <property type="entry name" value="SENSOR PROTEIN KDPD"/>
    <property type="match status" value="1"/>
</dbReference>
<keyword evidence="5" id="KW-0808">Transferase</keyword>
<keyword evidence="12 13" id="KW-0472">Membrane</keyword>
<dbReference type="FunFam" id="3.40.50.300:FF:000483">
    <property type="entry name" value="Sensor histidine kinase KdpD"/>
    <property type="match status" value="1"/>
</dbReference>
<proteinExistence type="predicted"/>
<comment type="catalytic activity">
    <reaction evidence="1">
        <text>ATP + protein L-histidine = ADP + protein N-phospho-L-histidine.</text>
        <dbReference type="EC" id="2.7.13.3"/>
    </reaction>
</comment>
<feature type="domain" description="Histidine kinase" evidence="14">
    <location>
        <begin position="689"/>
        <end position="906"/>
    </location>
</feature>
<dbReference type="InterPro" id="IPR004358">
    <property type="entry name" value="Sig_transdc_His_kin-like_C"/>
</dbReference>
<keyword evidence="8 15" id="KW-0418">Kinase</keyword>
<sequence>MTMNPVWGSEKMEQRPNPDAILKQIEEEKVIKEKGKLKIFFGYAAGVGKTYAMLEAAHAAKKAGLDVVVGYIEPHTRPDTLALLEGLCQLPPLEIPYKGITLREFDLDGAIKRKPRLILVDELAHTNAENCRHRKRYQDIQELLRAGIDVYTTVNVQHLESLNDIVASITGVVVRERIPDDVFDDADQVELVDVEPEDLIKRLNEGKIYKYKQAKKALGNFFQQDNLVALREIALRRTADRVNKISEKNKPWMKNSNYYTDEHILICLSSSPSNAKVIRTAARMASAFHGMFTAVYVETSQTKTLSKFDQQRLADNLRLAEQMGAKIVNVFGDDIAQQIAGYAKLAGVSKIVLGRSQQRRHLLFSSQSFADKLTQLAPNLDIYIIPESAEEKKKPYQSIKGGQPARGFSLLDSLKALGILVVCTALGLWLRSLGFTESNIIMVYILGVLVTALCTKSKSYSLISSIISVLAFNFFFTVPRFSFNAYEAGYPVTFVIMFLVAFITSTLTMKVKQQAFQSAAKAYRTEILLETSQKLQKERTIDGIIREAAGQMTKLLDRPVVFYTPDKKNKLIPSIFGTQEGEDTSVYINEEEQAVAEWVYKNNKHAGATTSTLPGAKCLYLAVRNKEQALAVAGVVLNSDMLESFEKSLLIAMLSECALALEKQVLNEKKNEIALKAQQEQLRANLLRAISHDLRTPLTSISGNASVLMQNGSHMEETQKNKIYTDIFDDSMWLINLVENLLSVTRIDNGTMNIQMQAELLEEVITEALHHINRKSTDHTIQVELEDEFLMGKMDSRLIVQVFINIIDNAIKYTQKGSCIRIIGKKKGKYLYIEIEDDGPGIGREEQEKLFDMFYTANNERGDSRRGLGLGLALCKSIITAHGGNIGVKENSPHGTIFYFTLPAEEVIIHE</sequence>
<dbReference type="InterPro" id="IPR029016">
    <property type="entry name" value="GAF-like_dom_sf"/>
</dbReference>
<feature type="transmembrane region" description="Helical" evidence="13">
    <location>
        <begin position="488"/>
        <end position="508"/>
    </location>
</feature>
<name>A0A1M4V669_9CLOT</name>
<evidence type="ECO:0000256" key="12">
    <source>
        <dbReference type="ARBA" id="ARBA00023136"/>
    </source>
</evidence>
<evidence type="ECO:0000256" key="13">
    <source>
        <dbReference type="SAM" id="Phobius"/>
    </source>
</evidence>
<dbReference type="CDD" id="cd00082">
    <property type="entry name" value="HisKA"/>
    <property type="match status" value="1"/>
</dbReference>
<protein>
    <recommendedName>
        <fullName evidence="3">histidine kinase</fullName>
        <ecNumber evidence="3">2.7.13.3</ecNumber>
    </recommendedName>
</protein>
<evidence type="ECO:0000256" key="8">
    <source>
        <dbReference type="ARBA" id="ARBA00022777"/>
    </source>
</evidence>
<evidence type="ECO:0000256" key="1">
    <source>
        <dbReference type="ARBA" id="ARBA00000085"/>
    </source>
</evidence>
<keyword evidence="6 13" id="KW-0812">Transmembrane</keyword>
<evidence type="ECO:0000256" key="7">
    <source>
        <dbReference type="ARBA" id="ARBA00022741"/>
    </source>
</evidence>
<dbReference type="PROSITE" id="PS50109">
    <property type="entry name" value="HIS_KIN"/>
    <property type="match status" value="1"/>
</dbReference>
<keyword evidence="9" id="KW-0067">ATP-binding</keyword>
<dbReference type="InterPro" id="IPR027417">
    <property type="entry name" value="P-loop_NTPase"/>
</dbReference>
<dbReference type="GO" id="GO:0000155">
    <property type="term" value="F:phosphorelay sensor kinase activity"/>
    <property type="evidence" value="ECO:0007669"/>
    <property type="project" value="InterPro"/>
</dbReference>
<dbReference type="AlphaFoldDB" id="A0A1M4V669"/>
<dbReference type="Gene3D" id="3.40.50.300">
    <property type="entry name" value="P-loop containing nucleotide triphosphate hydrolases"/>
    <property type="match status" value="1"/>
</dbReference>
<dbReference type="SUPFAM" id="SSF55874">
    <property type="entry name" value="ATPase domain of HSP90 chaperone/DNA topoisomerase II/histidine kinase"/>
    <property type="match status" value="1"/>
</dbReference>
<dbReference type="Gene3D" id="1.20.120.620">
    <property type="entry name" value="Backbone structure of the membrane domain of e. Coli histidine kinase receptor kdpd"/>
    <property type="match status" value="1"/>
</dbReference>
<keyword evidence="16" id="KW-1185">Reference proteome</keyword>
<dbReference type="CDD" id="cd01987">
    <property type="entry name" value="USP_KdpD-like"/>
    <property type="match status" value="1"/>
</dbReference>
<reference evidence="15 16" key="1">
    <citation type="submission" date="2016-11" db="EMBL/GenBank/DDBJ databases">
        <authorList>
            <person name="Jaros S."/>
            <person name="Januszkiewicz K."/>
            <person name="Wedrychowicz H."/>
        </authorList>
    </citation>
    <scope>NUCLEOTIDE SEQUENCE [LARGE SCALE GENOMIC DNA]</scope>
    <source>
        <strain evidence="15 16">DSM 17459</strain>
    </source>
</reference>
<dbReference type="InterPro" id="IPR036097">
    <property type="entry name" value="HisK_dim/P_sf"/>
</dbReference>
<keyword evidence="4" id="KW-0597">Phosphoprotein</keyword>
<evidence type="ECO:0000256" key="6">
    <source>
        <dbReference type="ARBA" id="ARBA00022692"/>
    </source>
</evidence>
<keyword evidence="10 13" id="KW-1133">Transmembrane helix</keyword>
<dbReference type="SUPFAM" id="SSF52402">
    <property type="entry name" value="Adenine nucleotide alpha hydrolases-like"/>
    <property type="match status" value="1"/>
</dbReference>
<evidence type="ECO:0000256" key="9">
    <source>
        <dbReference type="ARBA" id="ARBA00022840"/>
    </source>
</evidence>
<organism evidence="15 16">
    <name type="scientific">Lactonifactor longoviformis DSM 17459</name>
    <dbReference type="NCBI Taxonomy" id="1122155"/>
    <lineage>
        <taxon>Bacteria</taxon>
        <taxon>Bacillati</taxon>
        <taxon>Bacillota</taxon>
        <taxon>Clostridia</taxon>
        <taxon>Eubacteriales</taxon>
        <taxon>Clostridiaceae</taxon>
        <taxon>Lactonifactor</taxon>
    </lineage>
</organism>
<feature type="transmembrane region" description="Helical" evidence="13">
    <location>
        <begin position="462"/>
        <end position="482"/>
    </location>
</feature>
<dbReference type="Proteomes" id="UP000184245">
    <property type="component" value="Unassembled WGS sequence"/>
</dbReference>
<evidence type="ECO:0000256" key="4">
    <source>
        <dbReference type="ARBA" id="ARBA00022553"/>
    </source>
</evidence>
<comment type="subcellular location">
    <subcellularLocation>
        <location evidence="2">Membrane</location>
        <topology evidence="2">Multi-pass membrane protein</topology>
    </subcellularLocation>
</comment>
<evidence type="ECO:0000256" key="5">
    <source>
        <dbReference type="ARBA" id="ARBA00022679"/>
    </source>
</evidence>
<dbReference type="PRINTS" id="PR00344">
    <property type="entry name" value="BCTRLSENSOR"/>
</dbReference>
<dbReference type="CDD" id="cd00075">
    <property type="entry name" value="HATPase"/>
    <property type="match status" value="1"/>
</dbReference>
<keyword evidence="11" id="KW-0902">Two-component regulatory system</keyword>
<evidence type="ECO:0000259" key="14">
    <source>
        <dbReference type="PROSITE" id="PS50109"/>
    </source>
</evidence>
<evidence type="ECO:0000313" key="15">
    <source>
        <dbReference type="EMBL" id="SHE64407.1"/>
    </source>
</evidence>